<sequence length="58" mass="6705">MSRDILTRKVESYEVAYDVLPELFIGIVLGFMSIHLIGSLVMFIEYKIGDIRSRLRLS</sequence>
<proteinExistence type="predicted"/>
<name>A0A495R873_9EURY</name>
<reference evidence="2 3" key="1">
    <citation type="submission" date="2018-10" db="EMBL/GenBank/DDBJ databases">
        <title>Genomic Encyclopedia of Archaeal and Bacterial Type Strains, Phase II (KMG-II): from individual species to whole genera.</title>
        <authorList>
            <person name="Goeker M."/>
        </authorList>
    </citation>
    <scope>NUCLEOTIDE SEQUENCE [LARGE SCALE GENOMIC DNA]</scope>
    <source>
        <strain evidence="2 3">DSM 11927</strain>
    </source>
</reference>
<feature type="transmembrane region" description="Helical" evidence="1">
    <location>
        <begin position="23"/>
        <end position="44"/>
    </location>
</feature>
<evidence type="ECO:0000256" key="1">
    <source>
        <dbReference type="SAM" id="Phobius"/>
    </source>
</evidence>
<dbReference type="Proteomes" id="UP000268233">
    <property type="component" value="Unassembled WGS sequence"/>
</dbReference>
<protein>
    <submittedName>
        <fullName evidence="2">Uncharacterized protein</fullName>
    </submittedName>
</protein>
<organism evidence="2 3">
    <name type="scientific">Haloarcula quadrata</name>
    <dbReference type="NCBI Taxonomy" id="182779"/>
    <lineage>
        <taxon>Archaea</taxon>
        <taxon>Methanobacteriati</taxon>
        <taxon>Methanobacteriota</taxon>
        <taxon>Stenosarchaea group</taxon>
        <taxon>Halobacteria</taxon>
        <taxon>Halobacteriales</taxon>
        <taxon>Haloarculaceae</taxon>
        <taxon>Haloarcula</taxon>
    </lineage>
</organism>
<dbReference type="EMBL" id="RBWW01000001">
    <property type="protein sequence ID" value="RKS83485.1"/>
    <property type="molecule type" value="Genomic_DNA"/>
</dbReference>
<keyword evidence="1" id="KW-0472">Membrane</keyword>
<keyword evidence="1" id="KW-1133">Transmembrane helix</keyword>
<accession>A0A495R873</accession>
<keyword evidence="3" id="KW-1185">Reference proteome</keyword>
<keyword evidence="1" id="KW-0812">Transmembrane</keyword>
<comment type="caution">
    <text evidence="2">The sequence shown here is derived from an EMBL/GenBank/DDBJ whole genome shotgun (WGS) entry which is preliminary data.</text>
</comment>
<evidence type="ECO:0000313" key="3">
    <source>
        <dbReference type="Proteomes" id="UP000268233"/>
    </source>
</evidence>
<dbReference type="AlphaFoldDB" id="A0A495R873"/>
<gene>
    <name evidence="2" type="ORF">BDK61_2870</name>
</gene>
<evidence type="ECO:0000313" key="2">
    <source>
        <dbReference type="EMBL" id="RKS83485.1"/>
    </source>
</evidence>